<keyword evidence="5" id="KW-0547">Nucleotide-binding</keyword>
<dbReference type="InterPro" id="IPR003661">
    <property type="entry name" value="HisK_dim/P_dom"/>
</dbReference>
<evidence type="ECO:0000256" key="2">
    <source>
        <dbReference type="ARBA" id="ARBA00012438"/>
    </source>
</evidence>
<dbReference type="SMART" id="SM00388">
    <property type="entry name" value="HisKA"/>
    <property type="match status" value="1"/>
</dbReference>
<keyword evidence="3" id="KW-0597">Phosphoprotein</keyword>
<dbReference type="CDD" id="cd00082">
    <property type="entry name" value="HisKA"/>
    <property type="match status" value="1"/>
</dbReference>
<organism evidence="12">
    <name type="scientific">uncultured delta proteobacterium</name>
    <dbReference type="NCBI Taxonomy" id="34034"/>
    <lineage>
        <taxon>Bacteria</taxon>
        <taxon>Deltaproteobacteria</taxon>
        <taxon>environmental samples</taxon>
    </lineage>
</organism>
<dbReference type="SMART" id="SM00387">
    <property type="entry name" value="HATPase_c"/>
    <property type="match status" value="1"/>
</dbReference>
<dbReference type="PRINTS" id="PR00344">
    <property type="entry name" value="BCTRLSENSOR"/>
</dbReference>
<evidence type="ECO:0000256" key="1">
    <source>
        <dbReference type="ARBA" id="ARBA00000085"/>
    </source>
</evidence>
<dbReference type="GO" id="GO:0000155">
    <property type="term" value="F:phosphorelay sensor kinase activity"/>
    <property type="evidence" value="ECO:0007669"/>
    <property type="project" value="InterPro"/>
</dbReference>
<evidence type="ECO:0000256" key="5">
    <source>
        <dbReference type="ARBA" id="ARBA00022741"/>
    </source>
</evidence>
<keyword evidence="8" id="KW-0902">Two-component regulatory system</keyword>
<dbReference type="InterPro" id="IPR036890">
    <property type="entry name" value="HATPase_C_sf"/>
</dbReference>
<dbReference type="SUPFAM" id="SSF47384">
    <property type="entry name" value="Homodimeric domain of signal transducing histidine kinase"/>
    <property type="match status" value="1"/>
</dbReference>
<dbReference type="InterPro" id="IPR003594">
    <property type="entry name" value="HATPase_dom"/>
</dbReference>
<dbReference type="PANTHER" id="PTHR43065">
    <property type="entry name" value="SENSOR HISTIDINE KINASE"/>
    <property type="match status" value="1"/>
</dbReference>
<reference evidence="12" key="1">
    <citation type="submission" date="2016-04" db="EMBL/GenBank/DDBJ databases">
        <authorList>
            <person name="Evans L.H."/>
            <person name="Alamgir A."/>
            <person name="Owens N."/>
            <person name="Weber N.D."/>
            <person name="Virtaneva K."/>
            <person name="Barbian K."/>
            <person name="Babar A."/>
            <person name="Rosenke K."/>
        </authorList>
    </citation>
    <scope>NUCLEOTIDE SEQUENCE</scope>
    <source>
        <strain evidence="12">86</strain>
    </source>
</reference>
<dbReference type="Pfam" id="PF08448">
    <property type="entry name" value="PAS_4"/>
    <property type="match status" value="1"/>
</dbReference>
<feature type="domain" description="Histidine kinase" evidence="9">
    <location>
        <begin position="387"/>
        <end position="609"/>
    </location>
</feature>
<dbReference type="NCBIfam" id="TIGR00229">
    <property type="entry name" value="sensory_box"/>
    <property type="match status" value="1"/>
</dbReference>
<dbReference type="InterPro" id="IPR000700">
    <property type="entry name" value="PAS-assoc_C"/>
</dbReference>
<dbReference type="PROSITE" id="PS50109">
    <property type="entry name" value="HIS_KIN"/>
    <property type="match status" value="1"/>
</dbReference>
<dbReference type="InterPro" id="IPR035965">
    <property type="entry name" value="PAS-like_dom_sf"/>
</dbReference>
<protein>
    <recommendedName>
        <fullName evidence="2">histidine kinase</fullName>
        <ecNumber evidence="2">2.7.13.3</ecNumber>
    </recommendedName>
</protein>
<dbReference type="InterPro" id="IPR000014">
    <property type="entry name" value="PAS"/>
</dbReference>
<dbReference type="EMBL" id="FLUQ01000002">
    <property type="protein sequence ID" value="SBW05128.1"/>
    <property type="molecule type" value="Genomic_DNA"/>
</dbReference>
<evidence type="ECO:0000259" key="11">
    <source>
        <dbReference type="PROSITE" id="PS50113"/>
    </source>
</evidence>
<feature type="domain" description="PAC" evidence="11">
    <location>
        <begin position="323"/>
        <end position="374"/>
    </location>
</feature>
<dbReference type="Pfam" id="PF13426">
    <property type="entry name" value="PAS_9"/>
    <property type="match status" value="1"/>
</dbReference>
<accession>A0A212K0H7</accession>
<dbReference type="SUPFAM" id="SSF55785">
    <property type="entry name" value="PYP-like sensor domain (PAS domain)"/>
    <property type="match status" value="3"/>
</dbReference>
<dbReference type="GO" id="GO:0005524">
    <property type="term" value="F:ATP binding"/>
    <property type="evidence" value="ECO:0007669"/>
    <property type="project" value="UniProtKB-KW"/>
</dbReference>
<dbReference type="EC" id="2.7.13.3" evidence="2"/>
<evidence type="ECO:0000259" key="10">
    <source>
        <dbReference type="PROSITE" id="PS50112"/>
    </source>
</evidence>
<dbReference type="InterPro" id="IPR013656">
    <property type="entry name" value="PAS_4"/>
</dbReference>
<feature type="domain" description="PAS" evidence="10">
    <location>
        <begin position="248"/>
        <end position="284"/>
    </location>
</feature>
<evidence type="ECO:0000256" key="4">
    <source>
        <dbReference type="ARBA" id="ARBA00022679"/>
    </source>
</evidence>
<dbReference type="Gene3D" id="1.10.287.130">
    <property type="match status" value="1"/>
</dbReference>
<dbReference type="CDD" id="cd00130">
    <property type="entry name" value="PAS"/>
    <property type="match status" value="1"/>
</dbReference>
<dbReference type="Pfam" id="PF00512">
    <property type="entry name" value="HisKA"/>
    <property type="match status" value="1"/>
</dbReference>
<dbReference type="PROSITE" id="PS50113">
    <property type="entry name" value="PAC"/>
    <property type="match status" value="1"/>
</dbReference>
<evidence type="ECO:0000313" key="12">
    <source>
        <dbReference type="EMBL" id="SBW05128.1"/>
    </source>
</evidence>
<dbReference type="SUPFAM" id="SSF55874">
    <property type="entry name" value="ATPase domain of HSP90 chaperone/DNA topoisomerase II/histidine kinase"/>
    <property type="match status" value="1"/>
</dbReference>
<dbReference type="Pfam" id="PF02518">
    <property type="entry name" value="HATPase_c"/>
    <property type="match status" value="1"/>
</dbReference>
<evidence type="ECO:0000256" key="7">
    <source>
        <dbReference type="ARBA" id="ARBA00022840"/>
    </source>
</evidence>
<dbReference type="Pfam" id="PF13188">
    <property type="entry name" value="PAS_8"/>
    <property type="match status" value="1"/>
</dbReference>
<proteinExistence type="predicted"/>
<keyword evidence="7" id="KW-0067">ATP-binding</keyword>
<evidence type="ECO:0000256" key="3">
    <source>
        <dbReference type="ARBA" id="ARBA00022553"/>
    </source>
</evidence>
<dbReference type="Gene3D" id="3.30.565.10">
    <property type="entry name" value="Histidine kinase-like ATPase, C-terminal domain"/>
    <property type="match status" value="1"/>
</dbReference>
<dbReference type="PROSITE" id="PS50112">
    <property type="entry name" value="PAS"/>
    <property type="match status" value="1"/>
</dbReference>
<dbReference type="Gene3D" id="3.30.450.20">
    <property type="entry name" value="PAS domain"/>
    <property type="match status" value="2"/>
</dbReference>
<gene>
    <name evidence="12" type="ORF">KL86DPRO_20434</name>
</gene>
<dbReference type="SMART" id="SM00091">
    <property type="entry name" value="PAS"/>
    <property type="match status" value="2"/>
</dbReference>
<dbReference type="InterPro" id="IPR036097">
    <property type="entry name" value="HisK_dim/P_sf"/>
</dbReference>
<dbReference type="InterPro" id="IPR005467">
    <property type="entry name" value="His_kinase_dom"/>
</dbReference>
<comment type="catalytic activity">
    <reaction evidence="1">
        <text>ATP + protein L-histidine = ADP + protein N-phospho-L-histidine.</text>
        <dbReference type="EC" id="2.7.13.3"/>
    </reaction>
</comment>
<dbReference type="PANTHER" id="PTHR43065:SF46">
    <property type="entry name" value="C4-DICARBOXYLATE TRANSPORT SENSOR PROTEIN DCTB"/>
    <property type="match status" value="1"/>
</dbReference>
<evidence type="ECO:0000256" key="6">
    <source>
        <dbReference type="ARBA" id="ARBA00022777"/>
    </source>
</evidence>
<keyword evidence="6 12" id="KW-0418">Kinase</keyword>
<dbReference type="InterPro" id="IPR004358">
    <property type="entry name" value="Sig_transdc_His_kin-like_C"/>
</dbReference>
<evidence type="ECO:0000259" key="9">
    <source>
        <dbReference type="PROSITE" id="PS50109"/>
    </source>
</evidence>
<sequence>MADDTQRFAPSPLTTDFLRQIADFPRQGDAATYAYASSVILPLTGWPPEEFLGLLEKDLSQRHNQRILERAHQARATGAFSAFSFSLTAKDGGLVHFQATPRPVATESGEAAAIAVLTPLPAHPSAPLDTKDDLFRFLEVFPAYVLLIDRDYSVRFANRSARQLFGSESGKKCYQLLHGRNEPCISCPPFGLLTDKAIKVHEWVSTRANTAFRSHSYPFEDRDGATLVLQVGINITAGVRARHALDLSEQRYRSIADNLTMGLALVDPKGELITLNPKMEEWFGEKAVKGASLEALLQYRCCGEAQNGADCVLRTVLREKKTAEKEFRLPRQEEERYFRLVACPILTRSQQVRAIVIMLEDITDRRHMASRLQQIQRLEALGSLAGGIAHEINQPLSALHLYASGMQMLMEHRTATPEQVLERLSLILAQAEKIRQIISHMRALVMQEENPPLSPVRVADVVNDALGLVGAQLLDHGIKISLNIPDTTPPVSANAVQLEQVVINLLVNAMHALDSLSGEPQGGKKILMTAARNEENQLVLRVSDNGPGVGALHSRIFDPFFTTKSPNLGMGLGLSIVHAFVSSWGGSVEAANNPDGPGAVFSVTLPLAGDDNLS</sequence>
<name>A0A212K0H7_9DELT</name>
<keyword evidence="4 12" id="KW-0808">Transferase</keyword>
<dbReference type="AlphaFoldDB" id="A0A212K0H7"/>
<evidence type="ECO:0000256" key="8">
    <source>
        <dbReference type="ARBA" id="ARBA00023012"/>
    </source>
</evidence>